<feature type="compositionally biased region" description="Polar residues" evidence="1">
    <location>
        <begin position="1"/>
        <end position="11"/>
    </location>
</feature>
<evidence type="ECO:0000313" key="3">
    <source>
        <dbReference type="Proteomes" id="UP001059041"/>
    </source>
</evidence>
<reference evidence="2" key="1">
    <citation type="submission" date="2021-02" db="EMBL/GenBank/DDBJ databases">
        <title>Comparative genomics reveals that relaxation of natural selection precedes convergent phenotypic evolution of cavefish.</title>
        <authorList>
            <person name="Peng Z."/>
        </authorList>
    </citation>
    <scope>NUCLEOTIDE SEQUENCE</scope>
    <source>
        <tissue evidence="2">Muscle</tissue>
    </source>
</reference>
<keyword evidence="3" id="KW-1185">Reference proteome</keyword>
<accession>A0A9W8C5M0</accession>
<protein>
    <submittedName>
        <fullName evidence="2">Uncharacterized protein</fullName>
    </submittedName>
</protein>
<organism evidence="2 3">
    <name type="scientific">Triplophysa rosa</name>
    <name type="common">Cave loach</name>
    <dbReference type="NCBI Taxonomy" id="992332"/>
    <lineage>
        <taxon>Eukaryota</taxon>
        <taxon>Metazoa</taxon>
        <taxon>Chordata</taxon>
        <taxon>Craniata</taxon>
        <taxon>Vertebrata</taxon>
        <taxon>Euteleostomi</taxon>
        <taxon>Actinopterygii</taxon>
        <taxon>Neopterygii</taxon>
        <taxon>Teleostei</taxon>
        <taxon>Ostariophysi</taxon>
        <taxon>Cypriniformes</taxon>
        <taxon>Nemacheilidae</taxon>
        <taxon>Triplophysa</taxon>
    </lineage>
</organism>
<dbReference type="EMBL" id="JAFHDT010000006">
    <property type="protein sequence ID" value="KAI7808301.1"/>
    <property type="molecule type" value="Genomic_DNA"/>
</dbReference>
<comment type="caution">
    <text evidence="2">The sequence shown here is derived from an EMBL/GenBank/DDBJ whole genome shotgun (WGS) entry which is preliminary data.</text>
</comment>
<gene>
    <name evidence="2" type="ORF">IRJ41_001567</name>
</gene>
<dbReference type="Proteomes" id="UP001059041">
    <property type="component" value="Linkage Group LG6"/>
</dbReference>
<name>A0A9W8C5M0_TRIRA</name>
<dbReference type="AlphaFoldDB" id="A0A9W8C5M0"/>
<proteinExistence type="predicted"/>
<evidence type="ECO:0000313" key="2">
    <source>
        <dbReference type="EMBL" id="KAI7808301.1"/>
    </source>
</evidence>
<sequence length="87" mass="10030">MTTAMSSSQRGTLKEDETFLTRSHQKHQDEPIKASRASLFRERVTPLLLTLSNVTSGINKGKVLHSVFIWRADIKFHCLRNEICFRL</sequence>
<feature type="region of interest" description="Disordered" evidence="1">
    <location>
        <begin position="1"/>
        <end position="34"/>
    </location>
</feature>
<evidence type="ECO:0000256" key="1">
    <source>
        <dbReference type="SAM" id="MobiDB-lite"/>
    </source>
</evidence>